<organism evidence="2 3">
    <name type="scientific">Steinernema carpocapsae</name>
    <name type="common">Entomopathogenic nematode</name>
    <dbReference type="NCBI Taxonomy" id="34508"/>
    <lineage>
        <taxon>Eukaryota</taxon>
        <taxon>Metazoa</taxon>
        <taxon>Ecdysozoa</taxon>
        <taxon>Nematoda</taxon>
        <taxon>Chromadorea</taxon>
        <taxon>Rhabditida</taxon>
        <taxon>Tylenchina</taxon>
        <taxon>Panagrolaimomorpha</taxon>
        <taxon>Strongyloidoidea</taxon>
        <taxon>Steinernematidae</taxon>
        <taxon>Steinernema</taxon>
    </lineage>
</organism>
<comment type="caution">
    <text evidence="2">The sequence shown here is derived from an EMBL/GenBank/DDBJ whole genome shotgun (WGS) entry which is preliminary data.</text>
</comment>
<keyword evidence="3" id="KW-1185">Reference proteome</keyword>
<dbReference type="EMBL" id="AZBU02000002">
    <property type="protein sequence ID" value="TKR93468.1"/>
    <property type="molecule type" value="Genomic_DNA"/>
</dbReference>
<feature type="region of interest" description="Disordered" evidence="1">
    <location>
        <begin position="1"/>
        <end position="70"/>
    </location>
</feature>
<gene>
    <name evidence="2" type="ORF">L596_007921</name>
</gene>
<feature type="compositionally biased region" description="Basic residues" evidence="1">
    <location>
        <begin position="28"/>
        <end position="54"/>
    </location>
</feature>
<dbReference type="Proteomes" id="UP000298663">
    <property type="component" value="Unassembled WGS sequence"/>
</dbReference>
<protein>
    <submittedName>
        <fullName evidence="2">Uncharacterized protein</fullName>
    </submittedName>
</protein>
<reference evidence="2 3" key="2">
    <citation type="journal article" date="2019" name="G3 (Bethesda)">
        <title>Hybrid Assembly of the Genome of the Entomopathogenic Nematode Steinernema carpocapsae Identifies the X-Chromosome.</title>
        <authorList>
            <person name="Serra L."/>
            <person name="Macchietto M."/>
            <person name="Macias-Munoz A."/>
            <person name="McGill C.J."/>
            <person name="Rodriguez I.M."/>
            <person name="Rodriguez B."/>
            <person name="Murad R."/>
            <person name="Mortazavi A."/>
        </authorList>
    </citation>
    <scope>NUCLEOTIDE SEQUENCE [LARGE SCALE GENOMIC DNA]</scope>
    <source>
        <strain evidence="2 3">ALL</strain>
    </source>
</reference>
<evidence type="ECO:0000256" key="1">
    <source>
        <dbReference type="SAM" id="MobiDB-lite"/>
    </source>
</evidence>
<accession>A0A4U5PAY6</accession>
<reference evidence="2 3" key="1">
    <citation type="journal article" date="2015" name="Genome Biol.">
        <title>Comparative genomics of Steinernema reveals deeply conserved gene regulatory networks.</title>
        <authorList>
            <person name="Dillman A.R."/>
            <person name="Macchietto M."/>
            <person name="Porter C.F."/>
            <person name="Rogers A."/>
            <person name="Williams B."/>
            <person name="Antoshechkin I."/>
            <person name="Lee M.M."/>
            <person name="Goodwin Z."/>
            <person name="Lu X."/>
            <person name="Lewis E.E."/>
            <person name="Goodrich-Blair H."/>
            <person name="Stock S.P."/>
            <person name="Adams B.J."/>
            <person name="Sternberg P.W."/>
            <person name="Mortazavi A."/>
        </authorList>
    </citation>
    <scope>NUCLEOTIDE SEQUENCE [LARGE SCALE GENOMIC DNA]</scope>
    <source>
        <strain evidence="2 3">ALL</strain>
    </source>
</reference>
<dbReference type="OrthoDB" id="10256089at2759"/>
<evidence type="ECO:0000313" key="2">
    <source>
        <dbReference type="EMBL" id="TKR93468.1"/>
    </source>
</evidence>
<sequence>MGDRGPRNRPQLAIVQRQSVREETTIIRRGRRNSLSSGRKRSAAAKVGSSKKWRAPTNPRRSSMITKLSRDESCSSFARSLAMA</sequence>
<name>A0A4U5PAY6_STECR</name>
<proteinExistence type="predicted"/>
<evidence type="ECO:0000313" key="3">
    <source>
        <dbReference type="Proteomes" id="UP000298663"/>
    </source>
</evidence>
<dbReference type="AlphaFoldDB" id="A0A4U5PAY6"/>